<dbReference type="GO" id="GO:0046914">
    <property type="term" value="F:transition metal ion binding"/>
    <property type="evidence" value="ECO:0007669"/>
    <property type="project" value="InterPro"/>
</dbReference>
<dbReference type="OrthoDB" id="5984at2"/>
<protein>
    <submittedName>
        <fullName evidence="3">Ferrous iron transport protein A</fullName>
    </submittedName>
</protein>
<evidence type="ECO:0000313" key="3">
    <source>
        <dbReference type="EMBL" id="SDP85703.1"/>
    </source>
</evidence>
<keyword evidence="1" id="KW-0408">Iron</keyword>
<dbReference type="RefSeq" id="WP_089973725.1">
    <property type="nucleotide sequence ID" value="NZ_FNJM01000032.1"/>
</dbReference>
<evidence type="ECO:0000259" key="2">
    <source>
        <dbReference type="SMART" id="SM00899"/>
    </source>
</evidence>
<dbReference type="InterPro" id="IPR008988">
    <property type="entry name" value="Transcriptional_repressor_C"/>
</dbReference>
<dbReference type="SUPFAM" id="SSF50037">
    <property type="entry name" value="C-terminal domain of transcriptional repressors"/>
    <property type="match status" value="1"/>
</dbReference>
<dbReference type="Pfam" id="PF04023">
    <property type="entry name" value="FeoA"/>
    <property type="match status" value="1"/>
</dbReference>
<organism evidence="3 4">
    <name type="scientific">Clostridium gasigenes</name>
    <dbReference type="NCBI Taxonomy" id="94869"/>
    <lineage>
        <taxon>Bacteria</taxon>
        <taxon>Bacillati</taxon>
        <taxon>Bacillota</taxon>
        <taxon>Clostridia</taxon>
        <taxon>Eubacteriales</taxon>
        <taxon>Clostridiaceae</taxon>
        <taxon>Clostridium</taxon>
    </lineage>
</organism>
<reference evidence="3 4" key="1">
    <citation type="submission" date="2016-10" db="EMBL/GenBank/DDBJ databases">
        <authorList>
            <person name="de Groot N.N."/>
        </authorList>
    </citation>
    <scope>NUCLEOTIDE SEQUENCE [LARGE SCALE GENOMIC DNA]</scope>
    <source>
        <strain evidence="3 4">DSM 12272</strain>
    </source>
</reference>
<accession>A0A1H0W540</accession>
<sequence length="96" mass="10796">MEGTLKKGFFSRLKGSTKKKSSIDNLSKGKINKDYRITEIKSHDEELDNFLFSLGCYEGEMITLISILGGNYIINIKDARYSIDKDLASAIKIEGK</sequence>
<dbReference type="AlphaFoldDB" id="A0A1H0W540"/>
<dbReference type="Proteomes" id="UP000198597">
    <property type="component" value="Unassembled WGS sequence"/>
</dbReference>
<dbReference type="SMART" id="SM00899">
    <property type="entry name" value="FeoA"/>
    <property type="match status" value="1"/>
</dbReference>
<dbReference type="EMBL" id="FNJM01000032">
    <property type="protein sequence ID" value="SDP85703.1"/>
    <property type="molecule type" value="Genomic_DNA"/>
</dbReference>
<dbReference type="STRING" id="94869.SAMN04488529_1325"/>
<dbReference type="InterPro" id="IPR007167">
    <property type="entry name" value="Fe-transptr_FeoA-like"/>
</dbReference>
<name>A0A1H0W540_9CLOT</name>
<dbReference type="Gene3D" id="2.30.30.90">
    <property type="match status" value="1"/>
</dbReference>
<evidence type="ECO:0000256" key="1">
    <source>
        <dbReference type="ARBA" id="ARBA00023004"/>
    </source>
</evidence>
<dbReference type="InterPro" id="IPR038157">
    <property type="entry name" value="FeoA_core_dom"/>
</dbReference>
<feature type="domain" description="Ferrous iron transporter FeoA-like" evidence="2">
    <location>
        <begin position="24"/>
        <end position="95"/>
    </location>
</feature>
<keyword evidence="4" id="KW-1185">Reference proteome</keyword>
<evidence type="ECO:0000313" key="4">
    <source>
        <dbReference type="Proteomes" id="UP000198597"/>
    </source>
</evidence>
<proteinExistence type="predicted"/>
<gene>
    <name evidence="3" type="ORF">SAMN04488529_1325</name>
</gene>